<dbReference type="RefSeq" id="XP_012199854.1">
    <property type="nucleotide sequence ID" value="XM_012344464.1"/>
</dbReference>
<evidence type="ECO:0000256" key="3">
    <source>
        <dbReference type="ARBA" id="ARBA00023242"/>
    </source>
</evidence>
<dbReference type="VEuPathDB" id="FungiDB:SPRG_05887"/>
<evidence type="ECO:0000313" key="6">
    <source>
        <dbReference type="EMBL" id="KDO29351.1"/>
    </source>
</evidence>
<dbReference type="STRING" id="695850.A0A067CS51"/>
<dbReference type="InterPro" id="IPR021933">
    <property type="entry name" value="SERRATE/Ars2_N"/>
</dbReference>
<dbReference type="Pfam" id="PF12066">
    <property type="entry name" value="SERRATE_Ars2_N"/>
    <property type="match status" value="1"/>
</dbReference>
<dbReference type="GO" id="GO:0031053">
    <property type="term" value="P:primary miRNA processing"/>
    <property type="evidence" value="ECO:0007669"/>
    <property type="project" value="TreeGrafter"/>
</dbReference>
<organism evidence="6 7">
    <name type="scientific">Saprolegnia parasitica (strain CBS 223.65)</name>
    <dbReference type="NCBI Taxonomy" id="695850"/>
    <lineage>
        <taxon>Eukaryota</taxon>
        <taxon>Sar</taxon>
        <taxon>Stramenopiles</taxon>
        <taxon>Oomycota</taxon>
        <taxon>Saprolegniomycetes</taxon>
        <taxon>Saprolegniales</taxon>
        <taxon>Saprolegniaceae</taxon>
        <taxon>Saprolegnia</taxon>
    </lineage>
</organism>
<dbReference type="KEGG" id="spar:SPRG_05887"/>
<dbReference type="PROSITE" id="PS00028">
    <property type="entry name" value="ZINC_FINGER_C2H2_1"/>
    <property type="match status" value="1"/>
</dbReference>
<comment type="subcellular location">
    <subcellularLocation>
        <location evidence="1">Nucleus</location>
    </subcellularLocation>
</comment>
<evidence type="ECO:0000256" key="2">
    <source>
        <dbReference type="ARBA" id="ARBA00005407"/>
    </source>
</evidence>
<dbReference type="InterPro" id="IPR013087">
    <property type="entry name" value="Znf_C2H2_type"/>
</dbReference>
<dbReference type="GeneID" id="24128261"/>
<feature type="region of interest" description="Disordered" evidence="4">
    <location>
        <begin position="556"/>
        <end position="653"/>
    </location>
</feature>
<evidence type="ECO:0000313" key="7">
    <source>
        <dbReference type="Proteomes" id="UP000030745"/>
    </source>
</evidence>
<dbReference type="InterPro" id="IPR039727">
    <property type="entry name" value="SE/Ars2"/>
</dbReference>
<feature type="compositionally biased region" description="Low complexity" evidence="4">
    <location>
        <begin position="24"/>
        <end position="35"/>
    </location>
</feature>
<dbReference type="PANTHER" id="PTHR13165:SF0">
    <property type="entry name" value="SERRATE RNA EFFECTOR MOLECULE HOMOLOG"/>
    <property type="match status" value="1"/>
</dbReference>
<accession>A0A067CS51</accession>
<feature type="region of interest" description="Disordered" evidence="4">
    <location>
        <begin position="1"/>
        <end position="90"/>
    </location>
</feature>
<dbReference type="OMA" id="CIDMGDI"/>
<dbReference type="EMBL" id="KK583206">
    <property type="protein sequence ID" value="KDO29351.1"/>
    <property type="molecule type" value="Genomic_DNA"/>
</dbReference>
<sequence length="679" mass="76661">MDNAPYNEDAPAQHANPPPPAEVPAPSSGAPAPRAGRSKSRSGSRGRDRRRSNSPRNRSPPRRRSRSPFRGRRRSNERPDDRMRRPRGPEPLMSYKAFMMQQNDESSPEVYQQRYEEYKKKYIQGLMRVFFDAHKSEEWLQERYSPAIRHRLTLQKNAKKAADAKAFFERLATMQISFHEANMASDASFQNDVGGDCGFCTFAASHARARTLLWPKPSSTRYHPSHILIPQPCVLMRRVPQGGPIQELHLSDPAKKRDLDFDRSAYIIYETAAAALEAMPKLQNVLVEDPEMPAPIRLQVAQHRSRAPIKTPTCMSLPARITYDFQQALHLATRLDESVFGASSAHGISSVLDFVKASKETVSEVAQLDIVIAYLRRVHHFIYYAGVQCIDMGDILHAHPALFCRQDATERDVEDNNAVEHKTFATRENKELAGWGGWSAALDERIEAAIAANASEKLSSQKAAEAALVEDIEAREEASLEPVYASYAEKAGDDGKHRCLLCTKLFKTVDFVKKHIRNKHPELVVDKIAKVGESYMWEQYREDPDRPLPPYDTVNQPTLGPNAMMRRPPHDYRQGGGGYRGPPPYGDQYRGGGGYYRDRGGRGFHGGYNAPPPPYYQRGPPRPYMPRDGPPPRDLPVDPRQVSTSYQDLDQLKDKKVELDFDAALTSLPPPKKKQKQDE</sequence>
<keyword evidence="7" id="KW-1185">Reference proteome</keyword>
<keyword evidence="3" id="KW-0539">Nucleus</keyword>
<evidence type="ECO:0000256" key="4">
    <source>
        <dbReference type="SAM" id="MobiDB-lite"/>
    </source>
</evidence>
<dbReference type="OrthoDB" id="342064at2759"/>
<evidence type="ECO:0000259" key="5">
    <source>
        <dbReference type="PROSITE" id="PS00028"/>
    </source>
</evidence>
<dbReference type="GO" id="GO:0016604">
    <property type="term" value="C:nuclear body"/>
    <property type="evidence" value="ECO:0007669"/>
    <property type="project" value="TreeGrafter"/>
</dbReference>
<dbReference type="InterPro" id="IPR007042">
    <property type="entry name" value="SERRATE/Ars2_C"/>
</dbReference>
<comment type="similarity">
    <text evidence="2">Belongs to the ARS2 family.</text>
</comment>
<proteinExistence type="inferred from homology"/>
<reference evidence="6 7" key="1">
    <citation type="journal article" date="2013" name="PLoS Genet.">
        <title>Distinctive expansion of potential virulence genes in the genome of the oomycete fish pathogen Saprolegnia parasitica.</title>
        <authorList>
            <person name="Jiang R.H."/>
            <person name="de Bruijn I."/>
            <person name="Haas B.J."/>
            <person name="Belmonte R."/>
            <person name="Lobach L."/>
            <person name="Christie J."/>
            <person name="van den Ackerveken G."/>
            <person name="Bottin A."/>
            <person name="Bulone V."/>
            <person name="Diaz-Moreno S.M."/>
            <person name="Dumas B."/>
            <person name="Fan L."/>
            <person name="Gaulin E."/>
            <person name="Govers F."/>
            <person name="Grenville-Briggs L.J."/>
            <person name="Horner N.R."/>
            <person name="Levin J.Z."/>
            <person name="Mammella M."/>
            <person name="Meijer H.J."/>
            <person name="Morris P."/>
            <person name="Nusbaum C."/>
            <person name="Oome S."/>
            <person name="Phillips A.J."/>
            <person name="van Rooyen D."/>
            <person name="Rzeszutek E."/>
            <person name="Saraiva M."/>
            <person name="Secombes C.J."/>
            <person name="Seidl M.F."/>
            <person name="Snel B."/>
            <person name="Stassen J.H."/>
            <person name="Sykes S."/>
            <person name="Tripathy S."/>
            <person name="van den Berg H."/>
            <person name="Vega-Arreguin J.C."/>
            <person name="Wawra S."/>
            <person name="Young S.K."/>
            <person name="Zeng Q."/>
            <person name="Dieguez-Uribeondo J."/>
            <person name="Russ C."/>
            <person name="Tyler B.M."/>
            <person name="van West P."/>
        </authorList>
    </citation>
    <scope>NUCLEOTIDE SEQUENCE [LARGE SCALE GENOMIC DNA]</scope>
    <source>
        <strain evidence="6 7">CBS 223.65</strain>
    </source>
</reference>
<feature type="domain" description="C2H2-type" evidence="5">
    <location>
        <begin position="499"/>
        <end position="520"/>
    </location>
</feature>
<protein>
    <recommendedName>
        <fullName evidence="5">C2H2-type domain-containing protein</fullName>
    </recommendedName>
</protein>
<dbReference type="Pfam" id="PF04959">
    <property type="entry name" value="ARS2"/>
    <property type="match status" value="1"/>
</dbReference>
<feature type="compositionally biased region" description="Basic and acidic residues" evidence="4">
    <location>
        <begin position="74"/>
        <end position="83"/>
    </location>
</feature>
<dbReference type="PANTHER" id="PTHR13165">
    <property type="entry name" value="ARSENITE-RESISTANCE PROTEIN 2"/>
    <property type="match status" value="1"/>
</dbReference>
<dbReference type="Proteomes" id="UP000030745">
    <property type="component" value="Unassembled WGS sequence"/>
</dbReference>
<feature type="compositionally biased region" description="Basic residues" evidence="4">
    <location>
        <begin position="36"/>
        <end position="73"/>
    </location>
</feature>
<evidence type="ECO:0000256" key="1">
    <source>
        <dbReference type="ARBA" id="ARBA00004123"/>
    </source>
</evidence>
<dbReference type="AlphaFoldDB" id="A0A067CS51"/>
<name>A0A067CS51_SAPPC</name>
<gene>
    <name evidence="6" type="ORF">SPRG_05887</name>
</gene>
<feature type="compositionally biased region" description="Pro residues" evidence="4">
    <location>
        <begin position="610"/>
        <end position="634"/>
    </location>
</feature>